<name>A0A229VWW4_9BIFI</name>
<organism evidence="2 3">
    <name type="scientific">Bifidobacterium vansinderenii</name>
    <dbReference type="NCBI Taxonomy" id="1984871"/>
    <lineage>
        <taxon>Bacteria</taxon>
        <taxon>Bacillati</taxon>
        <taxon>Actinomycetota</taxon>
        <taxon>Actinomycetes</taxon>
        <taxon>Bifidobacteriales</taxon>
        <taxon>Bifidobacteriaceae</taxon>
        <taxon>Bifidobacterium</taxon>
    </lineage>
</organism>
<feature type="compositionally biased region" description="Basic and acidic residues" evidence="1">
    <location>
        <begin position="26"/>
        <end position="38"/>
    </location>
</feature>
<sequence length="55" mass="6056">MMNPNELGTIIGKAISQGASVSIEFHPRDYSDTADEPRLFPSGRPVHDDKEEELG</sequence>
<reference evidence="2 3" key="1">
    <citation type="submission" date="2017-05" db="EMBL/GenBank/DDBJ databases">
        <title>Bifidobacterium vansinderenii sp. nov.</title>
        <authorList>
            <person name="Lugli G.A."/>
            <person name="Duranti S."/>
            <person name="Mangifesta M."/>
        </authorList>
    </citation>
    <scope>NUCLEOTIDE SEQUENCE [LARGE SCALE GENOMIC DNA]</scope>
    <source>
        <strain evidence="2 3">Tam10B</strain>
    </source>
</reference>
<dbReference type="AlphaFoldDB" id="A0A229VWW4"/>
<proteinExistence type="predicted"/>
<dbReference type="EMBL" id="NEWD01000027">
    <property type="protein sequence ID" value="OXM99899.1"/>
    <property type="molecule type" value="Genomic_DNA"/>
</dbReference>
<accession>A0A229VWW4</accession>
<evidence type="ECO:0000256" key="1">
    <source>
        <dbReference type="SAM" id="MobiDB-lite"/>
    </source>
</evidence>
<evidence type="ECO:0000313" key="3">
    <source>
        <dbReference type="Proteomes" id="UP000215433"/>
    </source>
</evidence>
<evidence type="ECO:0000313" key="2">
    <source>
        <dbReference type="EMBL" id="OXM99899.1"/>
    </source>
</evidence>
<protein>
    <submittedName>
        <fullName evidence="2">Uncharacterized protein</fullName>
    </submittedName>
</protein>
<gene>
    <name evidence="2" type="ORF">Tam10B_1862</name>
</gene>
<comment type="caution">
    <text evidence="2">The sequence shown here is derived from an EMBL/GenBank/DDBJ whole genome shotgun (WGS) entry which is preliminary data.</text>
</comment>
<dbReference type="RefSeq" id="WP_158214189.1">
    <property type="nucleotide sequence ID" value="NZ_NEWD01000027.1"/>
</dbReference>
<feature type="region of interest" description="Disordered" evidence="1">
    <location>
        <begin position="26"/>
        <end position="55"/>
    </location>
</feature>
<dbReference type="Proteomes" id="UP000215433">
    <property type="component" value="Unassembled WGS sequence"/>
</dbReference>
<keyword evidence="3" id="KW-1185">Reference proteome</keyword>